<feature type="region of interest" description="Disordered" evidence="4">
    <location>
        <begin position="58"/>
        <end position="83"/>
    </location>
</feature>
<feature type="compositionally biased region" description="Basic and acidic residues" evidence="4">
    <location>
        <begin position="360"/>
        <end position="369"/>
    </location>
</feature>
<feature type="region of interest" description="Disordered" evidence="4">
    <location>
        <begin position="436"/>
        <end position="460"/>
    </location>
</feature>
<evidence type="ECO:0000259" key="5">
    <source>
        <dbReference type="PROSITE" id="PS51858"/>
    </source>
</evidence>
<reference evidence="6" key="1">
    <citation type="submission" date="2014-11" db="EMBL/GenBank/DDBJ databases">
        <authorList>
            <person name="Otto D Thomas"/>
            <person name="Naeem Raeece"/>
        </authorList>
    </citation>
    <scope>NUCLEOTIDE SEQUENCE</scope>
</reference>
<dbReference type="GO" id="GO:0008233">
    <property type="term" value="F:peptidase activity"/>
    <property type="evidence" value="ECO:0007669"/>
    <property type="project" value="UniProtKB-KW"/>
</dbReference>
<proteinExistence type="inferred from homology"/>
<feature type="region of interest" description="Disordered" evidence="4">
    <location>
        <begin position="158"/>
        <end position="190"/>
    </location>
</feature>
<feature type="compositionally biased region" description="Low complexity" evidence="4">
    <location>
        <begin position="7"/>
        <end position="19"/>
    </location>
</feature>
<feature type="compositionally biased region" description="Basic and acidic residues" evidence="4">
    <location>
        <begin position="71"/>
        <end position="83"/>
    </location>
</feature>
<feature type="region of interest" description="Disordered" evidence="4">
    <location>
        <begin position="1"/>
        <end position="35"/>
    </location>
</feature>
<dbReference type="EMBL" id="CDMZ01002693">
    <property type="protein sequence ID" value="CEM43474.1"/>
    <property type="molecule type" value="Genomic_DNA"/>
</dbReference>
<feature type="region of interest" description="Disordered" evidence="4">
    <location>
        <begin position="347"/>
        <end position="372"/>
    </location>
</feature>
<keyword evidence="2" id="KW-0645">Protease</keyword>
<feature type="compositionally biased region" description="Low complexity" evidence="4">
    <location>
        <begin position="494"/>
        <end position="505"/>
    </location>
</feature>
<feature type="region of interest" description="Disordered" evidence="4">
    <location>
        <begin position="622"/>
        <end position="664"/>
    </location>
</feature>
<evidence type="ECO:0000256" key="1">
    <source>
        <dbReference type="ARBA" id="ARBA00008140"/>
    </source>
</evidence>
<evidence type="ECO:0000256" key="2">
    <source>
        <dbReference type="ARBA" id="ARBA00022670"/>
    </source>
</evidence>
<sequence length="688" mass="74507">MAGHTHPSSPLASATAAAARRLRQSQEQHEEDEDEMLMRRISAKDDLLNQRLRRGDGDFQRTLWGGQGGTESEREREGQRGKAAVEADREFVARLRKKDRTLCERMAAADAALTESLSLSAVEERAADEMRELEEERTDALHGLHCPLKAVSVLHRQETPDCPCPSPQSPVMNLSSSSSSRFESGTESAAPTPRLSVDLLVYDLHRFLSLGNRALELAGRGGAYHVSVLVGGKLEWAFGGSSAEGATESRGILGRRRGSFKSWANVKPAVIPMGSTSLSMEEMLEVADRMHREGGWKLFKYHVLEKNCIHFAEAFVSELGDGVLSFPAHLKETPSYVRSLPDWMQPPFVPSTEQVTQRRKKEEQREADHAVQSLPFDAVQNLLQSKGNSSTLQEDTPLAVTARGDGGHNFEYDCELPSSLARQQLALCSHEDVASSSSSSATSAAPAVGRGGSSTPVGSHKKIESAAALPQFCPSTPVRKKNDGSVCSPPAAAPTPTTVTETPTRPDVPQSHSSSRLKGPTPEVSAVPHLSLSDSTLLSPLLSPTAHNQAEIQMPASGREEVSDTRTVIVEESVQLQQQCTDRGQVEGEGPFRKDFLFDGDENISPDCQSDLESSQQKCYPVISLPPSDAASQTEQQSYAKSEDSQGGIEREREGGDGKGEDAEVCAGAADVKAEGSGWFAWLRFAWP</sequence>
<protein>
    <recommendedName>
        <fullName evidence="5">PPPDE domain-containing protein</fullName>
    </recommendedName>
</protein>
<feature type="compositionally biased region" description="Low complexity" evidence="4">
    <location>
        <begin position="169"/>
        <end position="189"/>
    </location>
</feature>
<feature type="region of interest" description="Disordered" evidence="4">
    <location>
        <begin position="478"/>
        <end position="527"/>
    </location>
</feature>
<accession>A0A0G4HHP2</accession>
<dbReference type="PANTHER" id="PTHR12378">
    <property type="entry name" value="DESUMOYLATING ISOPEPTIDASE"/>
    <property type="match status" value="1"/>
</dbReference>
<dbReference type="SMART" id="SM01179">
    <property type="entry name" value="DUF862"/>
    <property type="match status" value="1"/>
</dbReference>
<dbReference type="PROSITE" id="PS51858">
    <property type="entry name" value="PPPDE"/>
    <property type="match status" value="1"/>
</dbReference>
<gene>
    <name evidence="6" type="ORF">Cvel_6850</name>
</gene>
<keyword evidence="3" id="KW-0378">Hydrolase</keyword>
<evidence type="ECO:0000256" key="4">
    <source>
        <dbReference type="SAM" id="MobiDB-lite"/>
    </source>
</evidence>
<dbReference type="AlphaFoldDB" id="A0A0G4HHP2"/>
<comment type="similarity">
    <text evidence="1">Belongs to the DeSI family.</text>
</comment>
<evidence type="ECO:0000256" key="3">
    <source>
        <dbReference type="ARBA" id="ARBA00022801"/>
    </source>
</evidence>
<dbReference type="Pfam" id="PF05903">
    <property type="entry name" value="Peptidase_C97"/>
    <property type="match status" value="1"/>
</dbReference>
<feature type="compositionally biased region" description="Low complexity" evidence="4">
    <location>
        <begin position="436"/>
        <end position="447"/>
    </location>
</feature>
<feature type="compositionally biased region" description="Polar residues" evidence="4">
    <location>
        <begin position="630"/>
        <end position="640"/>
    </location>
</feature>
<dbReference type="GO" id="GO:0006508">
    <property type="term" value="P:proteolysis"/>
    <property type="evidence" value="ECO:0007669"/>
    <property type="project" value="UniProtKB-KW"/>
</dbReference>
<dbReference type="VEuPathDB" id="CryptoDB:Cvel_6850"/>
<dbReference type="InterPro" id="IPR008580">
    <property type="entry name" value="PPPDE_dom"/>
</dbReference>
<organism evidence="6">
    <name type="scientific">Chromera velia CCMP2878</name>
    <dbReference type="NCBI Taxonomy" id="1169474"/>
    <lineage>
        <taxon>Eukaryota</taxon>
        <taxon>Sar</taxon>
        <taxon>Alveolata</taxon>
        <taxon>Colpodellida</taxon>
        <taxon>Chromeraceae</taxon>
        <taxon>Chromera</taxon>
    </lineage>
</organism>
<dbReference type="GO" id="GO:0070646">
    <property type="term" value="P:protein modification by small protein removal"/>
    <property type="evidence" value="ECO:0007669"/>
    <property type="project" value="TreeGrafter"/>
</dbReference>
<evidence type="ECO:0000313" key="6">
    <source>
        <dbReference type="EMBL" id="CEM43474.1"/>
    </source>
</evidence>
<name>A0A0G4HHP2_9ALVE</name>
<dbReference type="Gene3D" id="3.90.1720.30">
    <property type="entry name" value="PPPDE domains"/>
    <property type="match status" value="1"/>
</dbReference>
<feature type="compositionally biased region" description="Basic and acidic residues" evidence="4">
    <location>
        <begin position="641"/>
        <end position="662"/>
    </location>
</feature>
<dbReference type="InterPro" id="IPR042266">
    <property type="entry name" value="PPPDE_sf"/>
</dbReference>
<feature type="domain" description="PPPDE" evidence="5">
    <location>
        <begin position="195"/>
        <end position="345"/>
    </location>
</feature>